<keyword evidence="4 7" id="KW-0812">Transmembrane</keyword>
<comment type="subcellular location">
    <subcellularLocation>
        <location evidence="1">Cell membrane</location>
        <topology evidence="1">Single-pass membrane protein</topology>
    </subcellularLocation>
</comment>
<dbReference type="Proteomes" id="UP000321574">
    <property type="component" value="Unassembled WGS sequence"/>
</dbReference>
<evidence type="ECO:0000256" key="1">
    <source>
        <dbReference type="ARBA" id="ARBA00004162"/>
    </source>
</evidence>
<feature type="transmembrane region" description="Helical" evidence="7">
    <location>
        <begin position="125"/>
        <end position="145"/>
    </location>
</feature>
<dbReference type="AlphaFoldDB" id="A0A5C8NZM9"/>
<sequence>MKKFLLSFLFIFILCGSGFVDAAAPDDVEKPEPNIYQKKDVELNINLRDRINKKEQISENQQELTFERNNQSDTDEMKEMLFLTTSKEETNVITAKLEKIGLFTNQVQETPLKDEEEQITNTTPYLLYTLTGLVVVGCLALPVFCRKLF</sequence>
<keyword evidence="3" id="KW-1003">Cell membrane</keyword>
<comment type="caution">
    <text evidence="9">The sequence shown here is derived from an EMBL/GenBank/DDBJ whole genome shotgun (WGS) entry which is preliminary data.</text>
</comment>
<dbReference type="GO" id="GO:0005886">
    <property type="term" value="C:plasma membrane"/>
    <property type="evidence" value="ECO:0007669"/>
    <property type="project" value="UniProtKB-SubCell"/>
</dbReference>
<feature type="signal peptide" evidence="8">
    <location>
        <begin position="1"/>
        <end position="22"/>
    </location>
</feature>
<evidence type="ECO:0000256" key="3">
    <source>
        <dbReference type="ARBA" id="ARBA00022475"/>
    </source>
</evidence>
<keyword evidence="10" id="KW-1185">Reference proteome</keyword>
<gene>
    <name evidence="9" type="primary">essA</name>
    <name evidence="9" type="ORF">FHP05_05000</name>
</gene>
<keyword evidence="5 7" id="KW-1133">Transmembrane helix</keyword>
<dbReference type="RefSeq" id="WP_147666143.1">
    <property type="nucleotide sequence ID" value="NZ_VDUW01000002.1"/>
</dbReference>
<dbReference type="EMBL" id="VDUW01000002">
    <property type="protein sequence ID" value="TXL66744.1"/>
    <property type="molecule type" value="Genomic_DNA"/>
</dbReference>
<dbReference type="InterPro" id="IPR034026">
    <property type="entry name" value="EssA"/>
</dbReference>
<evidence type="ECO:0000313" key="9">
    <source>
        <dbReference type="EMBL" id="TXL66744.1"/>
    </source>
</evidence>
<proteinExistence type="inferred from homology"/>
<accession>A0A5C8NZM9</accession>
<evidence type="ECO:0000256" key="2">
    <source>
        <dbReference type="ARBA" id="ARBA00008570"/>
    </source>
</evidence>
<evidence type="ECO:0000256" key="5">
    <source>
        <dbReference type="ARBA" id="ARBA00022989"/>
    </source>
</evidence>
<evidence type="ECO:0000256" key="4">
    <source>
        <dbReference type="ARBA" id="ARBA00022692"/>
    </source>
</evidence>
<protein>
    <submittedName>
        <fullName evidence="9">Type VII secretion protein EssA</fullName>
    </submittedName>
</protein>
<evidence type="ECO:0000313" key="10">
    <source>
        <dbReference type="Proteomes" id="UP000321574"/>
    </source>
</evidence>
<comment type="similarity">
    <text evidence="2">Belongs to the EssA family.</text>
</comment>
<evidence type="ECO:0000256" key="7">
    <source>
        <dbReference type="SAM" id="Phobius"/>
    </source>
</evidence>
<keyword evidence="6 7" id="KW-0472">Membrane</keyword>
<keyword evidence="8" id="KW-0732">Signal</keyword>
<name>A0A5C8NZM9_9BACI</name>
<evidence type="ECO:0000256" key="6">
    <source>
        <dbReference type="ARBA" id="ARBA00023136"/>
    </source>
</evidence>
<evidence type="ECO:0000256" key="8">
    <source>
        <dbReference type="SAM" id="SignalP"/>
    </source>
</evidence>
<dbReference type="InterPro" id="IPR018920">
    <property type="entry name" value="EssA/YueC"/>
</dbReference>
<organism evidence="9 10">
    <name type="scientific">Cerasibacillus terrae</name>
    <dbReference type="NCBI Taxonomy" id="2498845"/>
    <lineage>
        <taxon>Bacteria</taxon>
        <taxon>Bacillati</taxon>
        <taxon>Bacillota</taxon>
        <taxon>Bacilli</taxon>
        <taxon>Bacillales</taxon>
        <taxon>Bacillaceae</taxon>
        <taxon>Cerasibacillus</taxon>
    </lineage>
</organism>
<dbReference type="NCBIfam" id="TIGR03927">
    <property type="entry name" value="T7SS_EssA_Firm"/>
    <property type="match status" value="1"/>
</dbReference>
<reference evidence="9 10" key="1">
    <citation type="submission" date="2019-06" db="EMBL/GenBank/DDBJ databases">
        <title>Cerasibacillus sp. nov., isolated from maize field.</title>
        <authorList>
            <person name="Lin S.-Y."/>
            <person name="Tsai C.-F."/>
            <person name="Young C.-C."/>
        </authorList>
    </citation>
    <scope>NUCLEOTIDE SEQUENCE [LARGE SCALE GENOMIC DNA]</scope>
    <source>
        <strain evidence="9 10">CC-CFT480</strain>
    </source>
</reference>
<feature type="chain" id="PRO_5023047204" evidence="8">
    <location>
        <begin position="23"/>
        <end position="149"/>
    </location>
</feature>
<dbReference type="Pfam" id="PF10661">
    <property type="entry name" value="EssA"/>
    <property type="match status" value="1"/>
</dbReference>